<dbReference type="SUPFAM" id="SSF57850">
    <property type="entry name" value="RING/U-box"/>
    <property type="match status" value="1"/>
</dbReference>
<name>A0AAD2G8H7_9STRA</name>
<dbReference type="SUPFAM" id="SSF144232">
    <property type="entry name" value="HIT/MYND zinc finger-like"/>
    <property type="match status" value="1"/>
</dbReference>
<dbReference type="EMBL" id="CAKOGP040002269">
    <property type="protein sequence ID" value="CAJ1966287.1"/>
    <property type="molecule type" value="Genomic_DNA"/>
</dbReference>
<dbReference type="Pfam" id="PF01753">
    <property type="entry name" value="zf-MYND"/>
    <property type="match status" value="1"/>
</dbReference>
<evidence type="ECO:0000313" key="8">
    <source>
        <dbReference type="Proteomes" id="UP001295423"/>
    </source>
</evidence>
<comment type="caution">
    <text evidence="7">The sequence shown here is derived from an EMBL/GenBank/DDBJ whole genome shotgun (WGS) entry which is preliminary data.</text>
</comment>
<evidence type="ECO:0000256" key="4">
    <source>
        <dbReference type="ARBA" id="ARBA00038101"/>
    </source>
</evidence>
<dbReference type="SMART" id="SM00671">
    <property type="entry name" value="SEL1"/>
    <property type="match status" value="3"/>
</dbReference>
<dbReference type="SUPFAM" id="SSF81901">
    <property type="entry name" value="HCP-like"/>
    <property type="match status" value="1"/>
</dbReference>
<dbReference type="PROSITE" id="PS01360">
    <property type="entry name" value="ZF_MYND_1"/>
    <property type="match status" value="1"/>
</dbReference>
<keyword evidence="2 5" id="KW-0863">Zinc-finger</keyword>
<gene>
    <name evidence="7" type="ORF">CYCCA115_LOCUS21870</name>
</gene>
<keyword evidence="1" id="KW-0479">Metal-binding</keyword>
<dbReference type="Gene3D" id="1.25.40.10">
    <property type="entry name" value="Tetratricopeptide repeat domain"/>
    <property type="match status" value="1"/>
</dbReference>
<dbReference type="GO" id="GO:0008270">
    <property type="term" value="F:zinc ion binding"/>
    <property type="evidence" value="ECO:0007669"/>
    <property type="project" value="UniProtKB-KW"/>
</dbReference>
<evidence type="ECO:0000256" key="3">
    <source>
        <dbReference type="ARBA" id="ARBA00022833"/>
    </source>
</evidence>
<dbReference type="PANTHER" id="PTHR11102:SF160">
    <property type="entry name" value="ERAD-ASSOCIATED E3 UBIQUITIN-PROTEIN LIGASE COMPONENT HRD3"/>
    <property type="match status" value="1"/>
</dbReference>
<evidence type="ECO:0000256" key="1">
    <source>
        <dbReference type="ARBA" id="ARBA00022723"/>
    </source>
</evidence>
<evidence type="ECO:0000256" key="5">
    <source>
        <dbReference type="PROSITE-ProRule" id="PRU00134"/>
    </source>
</evidence>
<keyword evidence="3" id="KW-0862">Zinc</keyword>
<evidence type="ECO:0000313" key="7">
    <source>
        <dbReference type="EMBL" id="CAJ1966287.1"/>
    </source>
</evidence>
<dbReference type="InterPro" id="IPR002893">
    <property type="entry name" value="Znf_MYND"/>
</dbReference>
<sequence length="495" mass="55016">MNAPLNPSEKVQKLKSARDLLIARCKLLTPYSDDWYLTRKQLQQITEEGEITAEQVRVYSLKASFEKAYPDTAVRKKDWQCPICKEGFHEYLDDPSSWLPCCQRRICKGCRDGKPSEHKKCPSCQSKEYFPLNKLDEVYKIQDIEEPWAHLRMALLLEENGRHDKAAEYLWKAVDASHPVAICHLGQAHYTGSNPNIPQSNENARALFLKSAKQGYPEAQYNLGLFCLEEDINDVAPSTQESRAMQAQKQRRKIQIQQEGLRWISLAAVGGSVTAQGMLATMYCNSLGQEAPVKKNMFLAKYWAQQGATKGDGSCQLVLAQVLMILASQTFDGSYNQVGYNPIPRVLFLLRKTAAANDDESSSIQTETNKENALKTLRNMEGQISVKCANCNAQNVPLSQCRQCRGVHYCSKTCSTEHWKKGHKLDCLKKEETSELEDYLHKISVSQPPAGTGLSSIAEDLATPTAATTEMVEPTQAAAAAAAGAGSIWSGNALN</sequence>
<dbReference type="Gene3D" id="3.30.40.10">
    <property type="entry name" value="Zinc/RING finger domain, C3HC4 (zinc finger)"/>
    <property type="match status" value="1"/>
</dbReference>
<dbReference type="InterPro" id="IPR013083">
    <property type="entry name" value="Znf_RING/FYVE/PHD"/>
</dbReference>
<dbReference type="Pfam" id="PF08238">
    <property type="entry name" value="Sel1"/>
    <property type="match status" value="3"/>
</dbReference>
<dbReference type="InterPro" id="IPR011990">
    <property type="entry name" value="TPR-like_helical_dom_sf"/>
</dbReference>
<evidence type="ECO:0000256" key="2">
    <source>
        <dbReference type="ARBA" id="ARBA00022771"/>
    </source>
</evidence>
<dbReference type="InterPro" id="IPR006597">
    <property type="entry name" value="Sel1-like"/>
</dbReference>
<dbReference type="Gene3D" id="6.10.140.2220">
    <property type="match status" value="1"/>
</dbReference>
<protein>
    <recommendedName>
        <fullName evidence="6">MYND-type domain-containing protein</fullName>
    </recommendedName>
</protein>
<dbReference type="PROSITE" id="PS50865">
    <property type="entry name" value="ZF_MYND_2"/>
    <property type="match status" value="1"/>
</dbReference>
<accession>A0AAD2G8H7</accession>
<reference evidence="7" key="1">
    <citation type="submission" date="2023-08" db="EMBL/GenBank/DDBJ databases">
        <authorList>
            <person name="Audoor S."/>
            <person name="Bilcke G."/>
        </authorList>
    </citation>
    <scope>NUCLEOTIDE SEQUENCE</scope>
</reference>
<dbReference type="AlphaFoldDB" id="A0AAD2G8H7"/>
<organism evidence="7 8">
    <name type="scientific">Cylindrotheca closterium</name>
    <dbReference type="NCBI Taxonomy" id="2856"/>
    <lineage>
        <taxon>Eukaryota</taxon>
        <taxon>Sar</taxon>
        <taxon>Stramenopiles</taxon>
        <taxon>Ochrophyta</taxon>
        <taxon>Bacillariophyta</taxon>
        <taxon>Bacillariophyceae</taxon>
        <taxon>Bacillariophycidae</taxon>
        <taxon>Bacillariales</taxon>
        <taxon>Bacillariaceae</taxon>
        <taxon>Cylindrotheca</taxon>
    </lineage>
</organism>
<proteinExistence type="inferred from homology"/>
<keyword evidence="8" id="KW-1185">Reference proteome</keyword>
<feature type="domain" description="MYND-type" evidence="6">
    <location>
        <begin position="388"/>
        <end position="427"/>
    </location>
</feature>
<evidence type="ECO:0000259" key="6">
    <source>
        <dbReference type="PROSITE" id="PS50865"/>
    </source>
</evidence>
<dbReference type="Proteomes" id="UP001295423">
    <property type="component" value="Unassembled WGS sequence"/>
</dbReference>
<dbReference type="PANTHER" id="PTHR11102">
    <property type="entry name" value="SEL-1-LIKE PROTEIN"/>
    <property type="match status" value="1"/>
</dbReference>
<comment type="similarity">
    <text evidence="4">Belongs to the sel-1 family.</text>
</comment>
<dbReference type="InterPro" id="IPR050767">
    <property type="entry name" value="Sel1_AlgK"/>
</dbReference>